<organism evidence="3 4">
    <name type="scientific">Apiospora kogelbergensis</name>
    <dbReference type="NCBI Taxonomy" id="1337665"/>
    <lineage>
        <taxon>Eukaryota</taxon>
        <taxon>Fungi</taxon>
        <taxon>Dikarya</taxon>
        <taxon>Ascomycota</taxon>
        <taxon>Pezizomycotina</taxon>
        <taxon>Sordariomycetes</taxon>
        <taxon>Xylariomycetidae</taxon>
        <taxon>Amphisphaeriales</taxon>
        <taxon>Apiosporaceae</taxon>
        <taxon>Apiospora</taxon>
    </lineage>
</organism>
<dbReference type="InterPro" id="IPR036291">
    <property type="entry name" value="NAD(P)-bd_dom_sf"/>
</dbReference>
<dbReference type="SUPFAM" id="SSF51735">
    <property type="entry name" value="NAD(P)-binding Rossmann-fold domains"/>
    <property type="match status" value="1"/>
</dbReference>
<accession>A0AAW0QHF4</accession>
<dbReference type="EMBL" id="JAQQWP010000010">
    <property type="protein sequence ID" value="KAK8096714.1"/>
    <property type="molecule type" value="Genomic_DNA"/>
</dbReference>
<dbReference type="Proteomes" id="UP001392437">
    <property type="component" value="Unassembled WGS sequence"/>
</dbReference>
<dbReference type="InterPro" id="IPR002347">
    <property type="entry name" value="SDR_fam"/>
</dbReference>
<comment type="caution">
    <text evidence="3">The sequence shown here is derived from an EMBL/GenBank/DDBJ whole genome shotgun (WGS) entry which is preliminary data.</text>
</comment>
<comment type="similarity">
    <text evidence="1">Belongs to the short-chain dehydrogenases/reductases (SDR) family.</text>
</comment>
<evidence type="ECO:0000313" key="3">
    <source>
        <dbReference type="EMBL" id="KAK8096714.1"/>
    </source>
</evidence>
<sequence>MAEFLINDNDLSGLKGKVVIVTGGSSGIGLATIDLLLSIGARVVNADVQEPTAKPESSNAGEYAFVKTNVTIWAELVAMFKRAKELYGRIDSVFANAGLGPRADFLSMEVDENGDLKEPNYDVIDVSLKGLMNTCTLALYHIRQQAEGGSIVLNGSTTGLQRLRAADYSTAKHGVIGFGRCLTTLTKVAQLPIRVNTLAPTWTDSSVLPNLRGMMEKIGVEIQPASAVARAAALLMADTTRHGNLLHVSCGKYKEIDDAVLLPAFDTIKGSYPGEDDVLERLLAVMAGGQA</sequence>
<dbReference type="Pfam" id="PF00106">
    <property type="entry name" value="adh_short"/>
    <property type="match status" value="1"/>
</dbReference>
<keyword evidence="2" id="KW-0560">Oxidoreductase</keyword>
<evidence type="ECO:0000313" key="4">
    <source>
        <dbReference type="Proteomes" id="UP001392437"/>
    </source>
</evidence>
<dbReference type="PANTHER" id="PTHR43180">
    <property type="entry name" value="3-OXOACYL-(ACYL-CARRIER-PROTEIN) REDUCTASE (AFU_ORTHOLOGUE AFUA_6G11210)"/>
    <property type="match status" value="1"/>
</dbReference>
<name>A0AAW0QHF4_9PEZI</name>
<reference evidence="3 4" key="1">
    <citation type="submission" date="2023-01" db="EMBL/GenBank/DDBJ databases">
        <title>Analysis of 21 Apiospora genomes using comparative genomics revels a genus with tremendous synthesis potential of carbohydrate active enzymes and secondary metabolites.</title>
        <authorList>
            <person name="Sorensen T."/>
        </authorList>
    </citation>
    <scope>NUCLEOTIDE SEQUENCE [LARGE SCALE GENOMIC DNA]</scope>
    <source>
        <strain evidence="3 4">CBS 117206</strain>
    </source>
</reference>
<evidence type="ECO:0000256" key="2">
    <source>
        <dbReference type="ARBA" id="ARBA00023002"/>
    </source>
</evidence>
<dbReference type="Gene3D" id="3.40.50.720">
    <property type="entry name" value="NAD(P)-binding Rossmann-like Domain"/>
    <property type="match status" value="1"/>
</dbReference>
<gene>
    <name evidence="3" type="ORF">PG999_012658</name>
</gene>
<protein>
    <recommendedName>
        <fullName evidence="5">NAD(P)-dependent dehydrogenase, short-chain alcohol dehydrogenase family</fullName>
    </recommendedName>
</protein>
<proteinExistence type="inferred from homology"/>
<evidence type="ECO:0008006" key="5">
    <source>
        <dbReference type="Google" id="ProtNLM"/>
    </source>
</evidence>
<dbReference type="GO" id="GO:0016491">
    <property type="term" value="F:oxidoreductase activity"/>
    <property type="evidence" value="ECO:0007669"/>
    <property type="project" value="UniProtKB-KW"/>
</dbReference>
<dbReference type="PANTHER" id="PTHR43180:SF10">
    <property type="entry name" value="NAD(P)-BINDING PROTEIN"/>
    <property type="match status" value="1"/>
</dbReference>
<dbReference type="AlphaFoldDB" id="A0AAW0QHF4"/>
<keyword evidence="4" id="KW-1185">Reference proteome</keyword>
<dbReference type="PRINTS" id="PR00081">
    <property type="entry name" value="GDHRDH"/>
</dbReference>
<evidence type="ECO:0000256" key="1">
    <source>
        <dbReference type="ARBA" id="ARBA00006484"/>
    </source>
</evidence>